<evidence type="ECO:0000256" key="3">
    <source>
        <dbReference type="SAM" id="SignalP"/>
    </source>
</evidence>
<dbReference type="InterPro" id="IPR008397">
    <property type="entry name" value="Alginate_lyase_dom"/>
</dbReference>
<feature type="chain" id="PRO_5046314625" description="Alginate lyase domain-containing protein" evidence="3">
    <location>
        <begin position="20"/>
        <end position="390"/>
    </location>
</feature>
<dbReference type="InterPro" id="IPR008929">
    <property type="entry name" value="Chondroitin_lyas"/>
</dbReference>
<dbReference type="Pfam" id="PF05426">
    <property type="entry name" value="Alginate_lyase"/>
    <property type="match status" value="1"/>
</dbReference>
<name>A0ABU2A411_9BURK</name>
<proteinExistence type="predicted"/>
<comment type="caution">
    <text evidence="5">The sequence shown here is derived from an EMBL/GenBank/DDBJ whole genome shotgun (WGS) entry which is preliminary data.</text>
</comment>
<keyword evidence="2" id="KW-0456">Lyase</keyword>
<evidence type="ECO:0000256" key="1">
    <source>
        <dbReference type="ARBA" id="ARBA00022729"/>
    </source>
</evidence>
<sequence length="390" mass="42839">MKLIPLLLALALHAAPAAAQLLIPTDVTTAQDQPALKALITKADKALAMTPESVLNKTLTPASGDKHDFLSFGPYWWPDPAKPDGLPYIRRDGDRNPEMARGSDSLALARLGAAVETLGLAYWFTRDERYATQAARLTRAWFLDPATRMNANFQHAQAIPGITTGRGIGIIEARWLIHINEGLAMLGESNAWTAQDRAAMKAWLGDFYTWLRTSKNGRDEEGEHNNHGSWYDAQAAHLALVLGRNDDAKAILQRGLTTRLAAHIAPDGSQPHELARTRSLDYSVFNLEALLICAQLADRVGVDWWGHVSPDGRSLRGALAYIAPYADPAKVWPKKDIHDADRASMLPLLATYLRHRDDATLRKAYDAQAGTALANPTFRLFGLSSRSASR</sequence>
<protein>
    <recommendedName>
        <fullName evidence="4">Alginate lyase domain-containing protein</fullName>
    </recommendedName>
</protein>
<feature type="signal peptide" evidence="3">
    <location>
        <begin position="1"/>
        <end position="19"/>
    </location>
</feature>
<organism evidence="5 6">
    <name type="scientific">Roseateles asaccharophilus</name>
    <dbReference type="NCBI Taxonomy" id="582607"/>
    <lineage>
        <taxon>Bacteria</taxon>
        <taxon>Pseudomonadati</taxon>
        <taxon>Pseudomonadota</taxon>
        <taxon>Betaproteobacteria</taxon>
        <taxon>Burkholderiales</taxon>
        <taxon>Sphaerotilaceae</taxon>
        <taxon>Roseateles</taxon>
    </lineage>
</organism>
<evidence type="ECO:0000256" key="2">
    <source>
        <dbReference type="ARBA" id="ARBA00023239"/>
    </source>
</evidence>
<evidence type="ECO:0000313" key="6">
    <source>
        <dbReference type="Proteomes" id="UP001180825"/>
    </source>
</evidence>
<reference evidence="5 6" key="1">
    <citation type="submission" date="2023-07" db="EMBL/GenBank/DDBJ databases">
        <title>Sorghum-associated microbial communities from plants grown in Nebraska, USA.</title>
        <authorList>
            <person name="Schachtman D."/>
        </authorList>
    </citation>
    <scope>NUCLEOTIDE SEQUENCE [LARGE SCALE GENOMIC DNA]</scope>
    <source>
        <strain evidence="5 6">BE316</strain>
    </source>
</reference>
<dbReference type="Proteomes" id="UP001180825">
    <property type="component" value="Unassembled WGS sequence"/>
</dbReference>
<gene>
    <name evidence="5" type="ORF">J2X21_001010</name>
</gene>
<keyword evidence="1 3" id="KW-0732">Signal</keyword>
<dbReference type="Gene3D" id="1.50.10.100">
    <property type="entry name" value="Chondroitin AC/alginate lyase"/>
    <property type="match status" value="1"/>
</dbReference>
<evidence type="ECO:0000259" key="4">
    <source>
        <dbReference type="Pfam" id="PF05426"/>
    </source>
</evidence>
<dbReference type="EMBL" id="JAVDXV010000002">
    <property type="protein sequence ID" value="MDR7331884.1"/>
    <property type="molecule type" value="Genomic_DNA"/>
</dbReference>
<dbReference type="SUPFAM" id="SSF48230">
    <property type="entry name" value="Chondroitin AC/alginate lyase"/>
    <property type="match status" value="1"/>
</dbReference>
<keyword evidence="6" id="KW-1185">Reference proteome</keyword>
<dbReference type="RefSeq" id="WP_310325691.1">
    <property type="nucleotide sequence ID" value="NZ_JAVDXV010000002.1"/>
</dbReference>
<evidence type="ECO:0000313" key="5">
    <source>
        <dbReference type="EMBL" id="MDR7331884.1"/>
    </source>
</evidence>
<feature type="domain" description="Alginate lyase" evidence="4">
    <location>
        <begin position="56"/>
        <end position="332"/>
    </location>
</feature>
<accession>A0ABU2A411</accession>